<organism evidence="1 2">
    <name type="scientific">Xanthomonas cassavae CFBP 4642</name>
    <dbReference type="NCBI Taxonomy" id="1219375"/>
    <lineage>
        <taxon>Bacteria</taxon>
        <taxon>Pseudomonadati</taxon>
        <taxon>Pseudomonadota</taxon>
        <taxon>Gammaproteobacteria</taxon>
        <taxon>Lysobacterales</taxon>
        <taxon>Lysobacteraceae</taxon>
        <taxon>Xanthomonas</taxon>
    </lineage>
</organism>
<protein>
    <submittedName>
        <fullName evidence="1">Uncharacterized protein</fullName>
    </submittedName>
</protein>
<dbReference type="EMBL" id="JAJGQJ010000057">
    <property type="protein sequence ID" value="MCC4621899.1"/>
    <property type="molecule type" value="Genomic_DNA"/>
</dbReference>
<reference evidence="1 2" key="1">
    <citation type="submission" date="2021-10" db="EMBL/GenBank/DDBJ databases">
        <title>Genome sequencing of Xanthomonas strains from NCPPB.</title>
        <authorList>
            <person name="Hussein R."/>
            <person name="Harrison J."/>
            <person name="Studholme D.J."/>
            <person name="Vicente J."/>
            <person name="Grant M."/>
        </authorList>
    </citation>
    <scope>NUCLEOTIDE SEQUENCE [LARGE SCALE GENOMIC DNA]</scope>
    <source>
        <strain evidence="1 2">NCPPB 101</strain>
    </source>
</reference>
<evidence type="ECO:0000313" key="1">
    <source>
        <dbReference type="EMBL" id="MCC4621899.1"/>
    </source>
</evidence>
<name>A0ABS8HI92_9XANT</name>
<proteinExistence type="predicted"/>
<dbReference type="Proteomes" id="UP001199206">
    <property type="component" value="Unassembled WGS sequence"/>
</dbReference>
<accession>A0ABS8HI92</accession>
<keyword evidence="2" id="KW-1185">Reference proteome</keyword>
<dbReference type="RefSeq" id="WP_228325774.1">
    <property type="nucleotide sequence ID" value="NZ_CAWLZN010000002.1"/>
</dbReference>
<comment type="caution">
    <text evidence="1">The sequence shown here is derived from an EMBL/GenBank/DDBJ whole genome shotgun (WGS) entry which is preliminary data.</text>
</comment>
<evidence type="ECO:0000313" key="2">
    <source>
        <dbReference type="Proteomes" id="UP001199206"/>
    </source>
</evidence>
<gene>
    <name evidence="1" type="ORF">LL965_18170</name>
</gene>
<sequence>MPHYLHVYRTPSGQWSGKVLEEVAGIAVCEHPVEVLESALEQFEGIEDLPKDAELLANYANSCERRPGSREANRSFDFATYDKRGETYADQWFLGAEPMNSTNTNAITLPLPGPFARFCERAHVAPEALLMAFMADLVELSRPTAGECLHARRWFDSVTEPVDAEVTA</sequence>